<proteinExistence type="predicted"/>
<gene>
    <name evidence="1" type="ORF">FCM35_KLT11605</name>
</gene>
<dbReference type="Proteomes" id="UP000623129">
    <property type="component" value="Unassembled WGS sequence"/>
</dbReference>
<dbReference type="EMBL" id="SWLB01000022">
    <property type="protein sequence ID" value="KAF3324138.1"/>
    <property type="molecule type" value="Genomic_DNA"/>
</dbReference>
<dbReference type="AlphaFoldDB" id="A0A833QIE6"/>
<keyword evidence="2" id="KW-1185">Reference proteome</keyword>
<name>A0A833QIE6_9POAL</name>
<sequence>MLGNGIILVQVPKPYAVFFGDDKLDEMRVKKLHEMDQRKAQAIEGGNDSMKKIQPMNVENWDNDAEEEVPYGDDDMSVDAADGYGDDRGSACGHTTLNSTIVPSVCV</sequence>
<evidence type="ECO:0000313" key="1">
    <source>
        <dbReference type="EMBL" id="KAF3324138.1"/>
    </source>
</evidence>
<comment type="caution">
    <text evidence="1">The sequence shown here is derived from an EMBL/GenBank/DDBJ whole genome shotgun (WGS) entry which is preliminary data.</text>
</comment>
<organism evidence="1 2">
    <name type="scientific">Carex littledalei</name>
    <dbReference type="NCBI Taxonomy" id="544730"/>
    <lineage>
        <taxon>Eukaryota</taxon>
        <taxon>Viridiplantae</taxon>
        <taxon>Streptophyta</taxon>
        <taxon>Embryophyta</taxon>
        <taxon>Tracheophyta</taxon>
        <taxon>Spermatophyta</taxon>
        <taxon>Magnoliopsida</taxon>
        <taxon>Liliopsida</taxon>
        <taxon>Poales</taxon>
        <taxon>Cyperaceae</taxon>
        <taxon>Cyperoideae</taxon>
        <taxon>Cariceae</taxon>
        <taxon>Carex</taxon>
        <taxon>Carex subgen. Euthyceras</taxon>
    </lineage>
</organism>
<protein>
    <submittedName>
        <fullName evidence="1">Uncharacterized protein</fullName>
    </submittedName>
</protein>
<evidence type="ECO:0000313" key="2">
    <source>
        <dbReference type="Proteomes" id="UP000623129"/>
    </source>
</evidence>
<reference evidence="1" key="1">
    <citation type="submission" date="2020-01" db="EMBL/GenBank/DDBJ databases">
        <title>Genome sequence of Kobresia littledalei, the first chromosome-level genome in the family Cyperaceae.</title>
        <authorList>
            <person name="Qu G."/>
        </authorList>
    </citation>
    <scope>NUCLEOTIDE SEQUENCE</scope>
    <source>
        <strain evidence="1">C.B.Clarke</strain>
        <tissue evidence="1">Leaf</tissue>
    </source>
</reference>
<accession>A0A833QIE6</accession>